<dbReference type="Gene3D" id="3.40.50.10840">
    <property type="entry name" value="Putative sugar-binding, N-terminal domain"/>
    <property type="match status" value="1"/>
</dbReference>
<dbReference type="InterPro" id="IPR010737">
    <property type="entry name" value="4-carb_acid_sugar_kinase_N"/>
</dbReference>
<name>A0A431VKW9_9PROT</name>
<dbReference type="OrthoDB" id="191465at2"/>
<reference evidence="15 16" key="1">
    <citation type="submission" date="2018-12" db="EMBL/GenBank/DDBJ databases">
        <authorList>
            <person name="Yang Y."/>
        </authorList>
    </citation>
    <scope>NUCLEOTIDE SEQUENCE [LARGE SCALE GENOMIC DNA]</scope>
    <source>
        <strain evidence="15 16">L-25-5w-1</strain>
    </source>
</reference>
<evidence type="ECO:0000313" key="15">
    <source>
        <dbReference type="EMBL" id="RTR23019.1"/>
    </source>
</evidence>
<sequence>MTQTTLALGCIADDYTGASDLANTLTRAGLRTVQTIGVPADGLDLPEVDAVVVALKSRSIAPDTAVALSLDAQRWLAARGVAHTLFKVCSTFDSTDQGNIGPVTDALRAACGGGPVLVTPAFPETGRTVFMGHLFVGSQPLHESPLKDHPLNPMRDSNLVRVLDRQSSGGVGLIDRLTVAQGVDAVRARRDAVAAAGQGAAIVDAVADADLAIIGAAALDGPLSTGASGLGLGLARALVASGRVTPATGGAEAVARPVGGPAAIVVGSCSKATLEQLAAAEALFPVLRLDTDALLADPSAEVARALAFADARLGAGPVVVASSATPDKVAALQARHGRAAVGHRIEQALADVAAGLTERGVRRLVVAGGETSGAVVDRLGIPAFLVGPEIAPGVPVLRTAGLPGGDRLMALKSGNFGGPDFFAKALAMMG</sequence>
<comment type="catalytic activity">
    <reaction evidence="7">
        <text>3-dehydro-L-erythronate + ATP = 3-dehydro-4-O-phospho-L-erythronate + ADP + H(+)</text>
        <dbReference type="Rhea" id="RHEA:52552"/>
        <dbReference type="ChEBI" id="CHEBI:15378"/>
        <dbReference type="ChEBI" id="CHEBI:30616"/>
        <dbReference type="ChEBI" id="CHEBI:136592"/>
        <dbReference type="ChEBI" id="CHEBI:136670"/>
        <dbReference type="ChEBI" id="CHEBI:456216"/>
        <dbReference type="EC" id="2.7.1.217"/>
    </reaction>
</comment>
<keyword evidence="16" id="KW-1185">Reference proteome</keyword>
<evidence type="ECO:0000256" key="8">
    <source>
        <dbReference type="ARBA" id="ARBA00036346"/>
    </source>
</evidence>
<dbReference type="NCBIfam" id="NF043035">
    <property type="entry name" value="OxoTetrKin"/>
    <property type="match status" value="1"/>
</dbReference>
<dbReference type="InterPro" id="IPR037051">
    <property type="entry name" value="4-carb_acid_sugar_kinase_N_sf"/>
</dbReference>
<dbReference type="InterPro" id="IPR031475">
    <property type="entry name" value="NBD_C"/>
</dbReference>
<feature type="domain" description="Four-carbon acid sugar kinase nucleotide binding" evidence="14">
    <location>
        <begin position="263"/>
        <end position="422"/>
    </location>
</feature>
<evidence type="ECO:0000259" key="13">
    <source>
        <dbReference type="Pfam" id="PF07005"/>
    </source>
</evidence>
<keyword evidence="4 15" id="KW-0418">Kinase</keyword>
<evidence type="ECO:0000256" key="2">
    <source>
        <dbReference type="ARBA" id="ARBA00022679"/>
    </source>
</evidence>
<keyword evidence="2" id="KW-0808">Transferase</keyword>
<evidence type="ECO:0000256" key="4">
    <source>
        <dbReference type="ARBA" id="ARBA00022777"/>
    </source>
</evidence>
<evidence type="ECO:0000256" key="11">
    <source>
        <dbReference type="ARBA" id="ARBA00039461"/>
    </source>
</evidence>
<feature type="domain" description="Four-carbon acid sugar kinase N-terminal" evidence="13">
    <location>
        <begin position="8"/>
        <end position="232"/>
    </location>
</feature>
<evidence type="ECO:0000256" key="5">
    <source>
        <dbReference type="ARBA" id="ARBA00022840"/>
    </source>
</evidence>
<evidence type="ECO:0000256" key="9">
    <source>
        <dbReference type="ARBA" id="ARBA00037335"/>
    </source>
</evidence>
<evidence type="ECO:0000256" key="3">
    <source>
        <dbReference type="ARBA" id="ARBA00022741"/>
    </source>
</evidence>
<comment type="caution">
    <text evidence="15">The sequence shown here is derived from an EMBL/GenBank/DDBJ whole genome shotgun (WGS) entry which is preliminary data.</text>
</comment>
<comment type="catalytic activity">
    <reaction evidence="8">
        <text>3-dehydro-D-erythronate + ATP = 3-dehydro-4-O-phospho-D-erythronate + ADP + H(+)</text>
        <dbReference type="Rhea" id="RHEA:52556"/>
        <dbReference type="ChEBI" id="CHEBI:15378"/>
        <dbReference type="ChEBI" id="CHEBI:30616"/>
        <dbReference type="ChEBI" id="CHEBI:57958"/>
        <dbReference type="ChEBI" id="CHEBI:136593"/>
        <dbReference type="ChEBI" id="CHEBI:456216"/>
        <dbReference type="EC" id="2.7.1.217"/>
    </reaction>
</comment>
<dbReference type="SUPFAM" id="SSF142764">
    <property type="entry name" value="YgbK-like"/>
    <property type="match status" value="1"/>
</dbReference>
<dbReference type="RefSeq" id="WP_126612896.1">
    <property type="nucleotide sequence ID" value="NZ_RXMA01000003.1"/>
</dbReference>
<dbReference type="EC" id="2.7.1.217" evidence="10"/>
<dbReference type="Pfam" id="PF07005">
    <property type="entry name" value="SBD_N"/>
    <property type="match status" value="1"/>
</dbReference>
<evidence type="ECO:0000256" key="1">
    <source>
        <dbReference type="ARBA" id="ARBA00005715"/>
    </source>
</evidence>
<dbReference type="Pfam" id="PF17042">
    <property type="entry name" value="NBD_C"/>
    <property type="match status" value="1"/>
</dbReference>
<evidence type="ECO:0000256" key="10">
    <source>
        <dbReference type="ARBA" id="ARBA00039095"/>
    </source>
</evidence>
<organism evidence="15 16">
    <name type="scientific">Azospirillum griseum</name>
    <dbReference type="NCBI Taxonomy" id="2496639"/>
    <lineage>
        <taxon>Bacteria</taxon>
        <taxon>Pseudomonadati</taxon>
        <taxon>Pseudomonadota</taxon>
        <taxon>Alphaproteobacteria</taxon>
        <taxon>Rhodospirillales</taxon>
        <taxon>Azospirillaceae</taxon>
        <taxon>Azospirillum</taxon>
    </lineage>
</organism>
<dbReference type="GO" id="GO:0005524">
    <property type="term" value="F:ATP binding"/>
    <property type="evidence" value="ECO:0007669"/>
    <property type="project" value="UniProtKB-KW"/>
</dbReference>
<keyword evidence="3" id="KW-0547">Nucleotide-binding</keyword>
<dbReference type="Proteomes" id="UP000277007">
    <property type="component" value="Unassembled WGS sequence"/>
</dbReference>
<evidence type="ECO:0000256" key="7">
    <source>
        <dbReference type="ARBA" id="ARBA00035898"/>
    </source>
</evidence>
<protein>
    <recommendedName>
        <fullName evidence="11">3-oxo-tetronate kinase</fullName>
        <ecNumber evidence="10">2.7.1.217</ecNumber>
    </recommendedName>
    <alternativeName>
        <fullName evidence="12">3-dehydrotetronate 4-kinase</fullName>
    </alternativeName>
</protein>
<dbReference type="Gene3D" id="3.40.980.20">
    <property type="entry name" value="Four-carbon acid sugar kinase, nucleotide binding domain"/>
    <property type="match status" value="1"/>
</dbReference>
<keyword evidence="6" id="KW-0119">Carbohydrate metabolism</keyword>
<dbReference type="InterPro" id="IPR050007">
    <property type="entry name" value="OtnK"/>
</dbReference>
<accession>A0A431VKW9</accession>
<evidence type="ECO:0000256" key="12">
    <source>
        <dbReference type="ARBA" id="ARBA00041377"/>
    </source>
</evidence>
<dbReference type="InterPro" id="IPR042213">
    <property type="entry name" value="NBD_C_sf"/>
</dbReference>
<dbReference type="GO" id="GO:0016301">
    <property type="term" value="F:kinase activity"/>
    <property type="evidence" value="ECO:0007669"/>
    <property type="project" value="UniProtKB-KW"/>
</dbReference>
<comment type="function">
    <text evidence="9">Catalyzes the ATP-dependent phosphorylation of 3-oxo-tetronate to 3-oxo-tetronate 4-phosphate.</text>
</comment>
<dbReference type="EMBL" id="RXMA01000003">
    <property type="protein sequence ID" value="RTR23019.1"/>
    <property type="molecule type" value="Genomic_DNA"/>
</dbReference>
<dbReference type="AlphaFoldDB" id="A0A431VKW9"/>
<gene>
    <name evidence="15" type="ORF">EJ903_05480</name>
</gene>
<evidence type="ECO:0000259" key="14">
    <source>
        <dbReference type="Pfam" id="PF17042"/>
    </source>
</evidence>
<evidence type="ECO:0000256" key="6">
    <source>
        <dbReference type="ARBA" id="ARBA00023277"/>
    </source>
</evidence>
<comment type="similarity">
    <text evidence="1">Belongs to the four-carbon acid sugar kinase family.</text>
</comment>
<evidence type="ECO:0000313" key="16">
    <source>
        <dbReference type="Proteomes" id="UP000277007"/>
    </source>
</evidence>
<proteinExistence type="inferred from homology"/>
<keyword evidence="5" id="KW-0067">ATP-binding</keyword>